<protein>
    <submittedName>
        <fullName evidence="1">Uncharacterized protein</fullName>
    </submittedName>
</protein>
<comment type="caution">
    <text evidence="1">The sequence shown here is derived from an EMBL/GenBank/DDBJ whole genome shotgun (WGS) entry which is preliminary data.</text>
</comment>
<accession>A0ABP6RH10</accession>
<keyword evidence="2" id="KW-1185">Reference proteome</keyword>
<gene>
    <name evidence="1" type="ORF">GCM10020366_02520</name>
</gene>
<evidence type="ECO:0000313" key="2">
    <source>
        <dbReference type="Proteomes" id="UP001500483"/>
    </source>
</evidence>
<name>A0ABP6RH10_9PSEU</name>
<sequence>MALALDLGPVDGLADVLGGQVDRAGTAVDLGDAEAEVLREGPLDVGDGTRGGLDGLGDLVAALAALADARPRLELLALALPGAAGRGAEVLLEVVRGAGLVGAEERDDGEVRQLLAGVQRGDRGSFQFLIWPW</sequence>
<dbReference type="Proteomes" id="UP001500483">
    <property type="component" value="Unassembled WGS sequence"/>
</dbReference>
<evidence type="ECO:0000313" key="1">
    <source>
        <dbReference type="EMBL" id="GAA3352528.1"/>
    </source>
</evidence>
<reference evidence="2" key="1">
    <citation type="journal article" date="2019" name="Int. J. Syst. Evol. Microbiol.">
        <title>The Global Catalogue of Microorganisms (GCM) 10K type strain sequencing project: providing services to taxonomists for standard genome sequencing and annotation.</title>
        <authorList>
            <consortium name="The Broad Institute Genomics Platform"/>
            <consortium name="The Broad Institute Genome Sequencing Center for Infectious Disease"/>
            <person name="Wu L."/>
            <person name="Ma J."/>
        </authorList>
    </citation>
    <scope>NUCLEOTIDE SEQUENCE [LARGE SCALE GENOMIC DNA]</scope>
    <source>
        <strain evidence="2">JCM 9687</strain>
    </source>
</reference>
<organism evidence="1 2">
    <name type="scientific">Saccharopolyspora gregorii</name>
    <dbReference type="NCBI Taxonomy" id="33914"/>
    <lineage>
        <taxon>Bacteria</taxon>
        <taxon>Bacillati</taxon>
        <taxon>Actinomycetota</taxon>
        <taxon>Actinomycetes</taxon>
        <taxon>Pseudonocardiales</taxon>
        <taxon>Pseudonocardiaceae</taxon>
        <taxon>Saccharopolyspora</taxon>
    </lineage>
</organism>
<proteinExistence type="predicted"/>
<dbReference type="EMBL" id="BAAAYK010000005">
    <property type="protein sequence ID" value="GAA3352528.1"/>
    <property type="molecule type" value="Genomic_DNA"/>
</dbReference>